<proteinExistence type="predicted"/>
<dbReference type="AlphaFoldDB" id="A0ABD3U344"/>
<gene>
    <name evidence="1" type="ORF">ACJIZ3_001272</name>
</gene>
<evidence type="ECO:0000313" key="2">
    <source>
        <dbReference type="Proteomes" id="UP001634393"/>
    </source>
</evidence>
<dbReference type="PANTHER" id="PTHR35109:SF1">
    <property type="entry name" value="GLUTAMATE RACEMASE"/>
    <property type="match status" value="1"/>
</dbReference>
<keyword evidence="2" id="KW-1185">Reference proteome</keyword>
<protein>
    <submittedName>
        <fullName evidence="1">Uncharacterized protein</fullName>
    </submittedName>
</protein>
<dbReference type="EMBL" id="JBJXBP010000002">
    <property type="protein sequence ID" value="KAL3843869.1"/>
    <property type="molecule type" value="Genomic_DNA"/>
</dbReference>
<evidence type="ECO:0000313" key="1">
    <source>
        <dbReference type="EMBL" id="KAL3843869.1"/>
    </source>
</evidence>
<accession>A0ABD3U344</accession>
<name>A0ABD3U344_9LAMI</name>
<organism evidence="1 2">
    <name type="scientific">Penstemon smallii</name>
    <dbReference type="NCBI Taxonomy" id="265156"/>
    <lineage>
        <taxon>Eukaryota</taxon>
        <taxon>Viridiplantae</taxon>
        <taxon>Streptophyta</taxon>
        <taxon>Embryophyta</taxon>
        <taxon>Tracheophyta</taxon>
        <taxon>Spermatophyta</taxon>
        <taxon>Magnoliopsida</taxon>
        <taxon>eudicotyledons</taxon>
        <taxon>Gunneridae</taxon>
        <taxon>Pentapetalae</taxon>
        <taxon>asterids</taxon>
        <taxon>lamiids</taxon>
        <taxon>Lamiales</taxon>
        <taxon>Plantaginaceae</taxon>
        <taxon>Cheloneae</taxon>
        <taxon>Penstemon</taxon>
    </lineage>
</organism>
<dbReference type="Proteomes" id="UP001634393">
    <property type="component" value="Unassembled WGS sequence"/>
</dbReference>
<dbReference type="PANTHER" id="PTHR35109">
    <property type="entry name" value="GLUTAMATE RACEMASE"/>
    <property type="match status" value="1"/>
</dbReference>
<comment type="caution">
    <text evidence="1">The sequence shown here is derived from an EMBL/GenBank/DDBJ whole genome shotgun (WGS) entry which is preliminary data.</text>
</comment>
<reference evidence="1 2" key="1">
    <citation type="submission" date="2024-12" db="EMBL/GenBank/DDBJ databases">
        <title>The unique morphological basis and parallel evolutionary history of personate flowers in Penstemon.</title>
        <authorList>
            <person name="Depatie T.H."/>
            <person name="Wessinger C.A."/>
        </authorList>
    </citation>
    <scope>NUCLEOTIDE SEQUENCE [LARGE SCALE GENOMIC DNA]</scope>
    <source>
        <strain evidence="1">WTNN_2</strain>
        <tissue evidence="1">Leaf</tissue>
    </source>
</reference>
<sequence length="115" mass="13387">MACRTGIKNTKAMLLMKPFTEQRSMQVNKRLMRNLVELSPRIRSTKLEEMEEDGRRLDDLPGSCWVPHPRSGIYFPKGQDWVMEDIPNGAASFDRTFWLRNVDGVDDDKPYLRAN</sequence>